<dbReference type="EMBL" id="JAJIAO010000005">
    <property type="protein sequence ID" value="MCK8624955.1"/>
    <property type="molecule type" value="Genomic_DNA"/>
</dbReference>
<name>A0ABT0I2J9_9LACO</name>
<dbReference type="RefSeq" id="WP_220728784.1">
    <property type="nucleotide sequence ID" value="NZ_BPLM01000023.1"/>
</dbReference>
<keyword evidence="1" id="KW-1133">Transmembrane helix</keyword>
<proteinExistence type="predicted"/>
<accession>A0ABT0I2J9</accession>
<feature type="transmembrane region" description="Helical" evidence="1">
    <location>
        <begin position="36"/>
        <end position="57"/>
    </location>
</feature>
<feature type="transmembrane region" description="Helical" evidence="1">
    <location>
        <begin position="92"/>
        <end position="113"/>
    </location>
</feature>
<evidence type="ECO:0000256" key="1">
    <source>
        <dbReference type="SAM" id="Phobius"/>
    </source>
</evidence>
<keyword evidence="1" id="KW-0472">Membrane</keyword>
<keyword evidence="3" id="KW-1185">Reference proteome</keyword>
<gene>
    <name evidence="2" type="ORF">LNP07_05425</name>
</gene>
<feature type="transmembrane region" description="Helical" evidence="1">
    <location>
        <begin position="6"/>
        <end position="24"/>
    </location>
</feature>
<protein>
    <recommendedName>
        <fullName evidence="4">DUF3021 domain-containing protein</fullName>
    </recommendedName>
</protein>
<organism evidence="2 3">
    <name type="scientific">Apilactobacillus xinyiensis</name>
    <dbReference type="NCBI Taxonomy" id="2841032"/>
    <lineage>
        <taxon>Bacteria</taxon>
        <taxon>Bacillati</taxon>
        <taxon>Bacillota</taxon>
        <taxon>Bacilli</taxon>
        <taxon>Lactobacillales</taxon>
        <taxon>Lactobacillaceae</taxon>
        <taxon>Apilactobacillus</taxon>
    </lineage>
</organism>
<sequence>MNKNKITLISGISLLMFIIVDILMSSKFVGIENNNGVLRTIILAIAVYLIPIALGYANWKFAYHLLGIVVAIYTLNFSTVFIVMFQNSHFNLLIKILMIIISILGIIVNLMWYRIAWGQIRSDYVRIVKRNIK</sequence>
<keyword evidence="1" id="KW-0812">Transmembrane</keyword>
<evidence type="ECO:0000313" key="3">
    <source>
        <dbReference type="Proteomes" id="UP001522905"/>
    </source>
</evidence>
<comment type="caution">
    <text evidence="2">The sequence shown here is derived from an EMBL/GenBank/DDBJ whole genome shotgun (WGS) entry which is preliminary data.</text>
</comment>
<evidence type="ECO:0008006" key="4">
    <source>
        <dbReference type="Google" id="ProtNLM"/>
    </source>
</evidence>
<dbReference type="Proteomes" id="UP001522905">
    <property type="component" value="Unassembled WGS sequence"/>
</dbReference>
<evidence type="ECO:0000313" key="2">
    <source>
        <dbReference type="EMBL" id="MCK8624955.1"/>
    </source>
</evidence>
<feature type="transmembrane region" description="Helical" evidence="1">
    <location>
        <begin position="63"/>
        <end position="85"/>
    </location>
</feature>
<reference evidence="2 3" key="1">
    <citation type="submission" date="2021-11" db="EMBL/GenBank/DDBJ databases">
        <title>Comparative genomics of bee honey and flower isolates.</title>
        <authorList>
            <person name="Bechtner J.D."/>
            <person name="Gallus M.K."/>
            <person name="Ehrmann M."/>
        </authorList>
    </citation>
    <scope>NUCLEOTIDE SEQUENCE [LARGE SCALE GENOMIC DNA]</scope>
    <source>
        <strain evidence="2 3">M161</strain>
    </source>
</reference>